<feature type="transmembrane region" description="Helical" evidence="1">
    <location>
        <begin position="216"/>
        <end position="239"/>
    </location>
</feature>
<dbReference type="AlphaFoldDB" id="A0A1M5C422"/>
<evidence type="ECO:0000256" key="1">
    <source>
        <dbReference type="SAM" id="Phobius"/>
    </source>
</evidence>
<name>A0A1M5C422_9BACT</name>
<proteinExistence type="predicted"/>
<organism evidence="2 3">
    <name type="scientific">Cnuella takakiae</name>
    <dbReference type="NCBI Taxonomy" id="1302690"/>
    <lineage>
        <taxon>Bacteria</taxon>
        <taxon>Pseudomonadati</taxon>
        <taxon>Bacteroidota</taxon>
        <taxon>Chitinophagia</taxon>
        <taxon>Chitinophagales</taxon>
        <taxon>Chitinophagaceae</taxon>
        <taxon>Cnuella</taxon>
    </lineage>
</organism>
<dbReference type="Proteomes" id="UP000184368">
    <property type="component" value="Unassembled WGS sequence"/>
</dbReference>
<feature type="transmembrane region" description="Helical" evidence="1">
    <location>
        <begin position="183"/>
        <end position="204"/>
    </location>
</feature>
<gene>
    <name evidence="2" type="ORF">SAMN05444008_108225</name>
</gene>
<feature type="transmembrane region" description="Helical" evidence="1">
    <location>
        <begin position="67"/>
        <end position="88"/>
    </location>
</feature>
<dbReference type="EMBL" id="FQUO01000008">
    <property type="protein sequence ID" value="SHF49445.1"/>
    <property type="molecule type" value="Genomic_DNA"/>
</dbReference>
<dbReference type="STRING" id="1302690.BUE76_18365"/>
<keyword evidence="1" id="KW-0812">Transmembrane</keyword>
<keyword evidence="3" id="KW-1185">Reference proteome</keyword>
<reference evidence="2 3" key="1">
    <citation type="submission" date="2016-11" db="EMBL/GenBank/DDBJ databases">
        <authorList>
            <person name="Jaros S."/>
            <person name="Januszkiewicz K."/>
            <person name="Wedrychowicz H."/>
        </authorList>
    </citation>
    <scope>NUCLEOTIDE SEQUENCE [LARGE SCALE GENOMIC DNA]</scope>
    <source>
        <strain evidence="2 3">DSM 26897</strain>
    </source>
</reference>
<keyword evidence="1" id="KW-1133">Transmembrane helix</keyword>
<protein>
    <submittedName>
        <fullName evidence="2">Uncharacterized protein</fullName>
    </submittedName>
</protein>
<feature type="transmembrane region" description="Helical" evidence="1">
    <location>
        <begin position="94"/>
        <end position="112"/>
    </location>
</feature>
<evidence type="ECO:0000313" key="3">
    <source>
        <dbReference type="Proteomes" id="UP000184368"/>
    </source>
</evidence>
<evidence type="ECO:0000313" key="2">
    <source>
        <dbReference type="EMBL" id="SHF49445.1"/>
    </source>
</evidence>
<accession>A0A1M5C422</accession>
<sequence length="257" mass="30185">MVAGLTPKLHYHTTLNLFYKKVFYIWPKFQTIENLFAYTATASELVPLLIALFCYRDIRNEKPLLLIPVYSALFFSSNVIDASGLITSLEYRKFFYGLVTFFEYALFSLFFYQTLGSARARRIILLFSALFLAFLSVHISMVRMERIDSIPIGVETLLILFYACYFLFEQLNDQTVLFVYSKYQFWVTIGCMLYLSGSFFVYIFANQIPRTELLKYWFVIDIFLVVKNLCFTLALMLFINQRRKPPVSPFSTFKASY</sequence>
<keyword evidence="1" id="KW-0472">Membrane</keyword>
<feature type="transmembrane region" description="Helical" evidence="1">
    <location>
        <begin position="150"/>
        <end position="171"/>
    </location>
</feature>
<feature type="transmembrane region" description="Helical" evidence="1">
    <location>
        <begin position="124"/>
        <end position="144"/>
    </location>
</feature>